<keyword evidence="3" id="KW-1185">Reference proteome</keyword>
<feature type="region of interest" description="Disordered" evidence="1">
    <location>
        <begin position="1"/>
        <end position="31"/>
    </location>
</feature>
<dbReference type="STRING" id="7994.ENSAMXP00000053681"/>
<reference evidence="3" key="1">
    <citation type="submission" date="2013-03" db="EMBL/GenBank/DDBJ databases">
        <authorList>
            <person name="Jeffery W."/>
            <person name="Warren W."/>
            <person name="Wilson R.K."/>
        </authorList>
    </citation>
    <scope>NUCLEOTIDE SEQUENCE</scope>
    <source>
        <strain evidence="3">female</strain>
    </source>
</reference>
<dbReference type="Ensembl" id="ENSAMXT00000056808.1">
    <property type="protein sequence ID" value="ENSAMXP00000053681.1"/>
    <property type="gene ID" value="ENSAMXG00000034554.1"/>
</dbReference>
<organism evidence="2 3">
    <name type="scientific">Astyanax mexicanus</name>
    <name type="common">Blind cave fish</name>
    <name type="synonym">Astyanax fasciatus mexicanus</name>
    <dbReference type="NCBI Taxonomy" id="7994"/>
    <lineage>
        <taxon>Eukaryota</taxon>
        <taxon>Metazoa</taxon>
        <taxon>Chordata</taxon>
        <taxon>Craniata</taxon>
        <taxon>Vertebrata</taxon>
        <taxon>Euteleostomi</taxon>
        <taxon>Actinopterygii</taxon>
        <taxon>Neopterygii</taxon>
        <taxon>Teleostei</taxon>
        <taxon>Ostariophysi</taxon>
        <taxon>Characiformes</taxon>
        <taxon>Characoidei</taxon>
        <taxon>Acestrorhamphidae</taxon>
        <taxon>Acestrorhamphinae</taxon>
        <taxon>Astyanax</taxon>
    </lineage>
</organism>
<dbReference type="Bgee" id="ENSAMXG00000034554">
    <property type="expression patterns" value="Expressed in pharyngeal gill and 10 other cell types or tissues"/>
</dbReference>
<name>A0A3B1KIJ8_ASTMX</name>
<dbReference type="AlphaFoldDB" id="A0A3B1KIJ8"/>
<dbReference type="InParanoid" id="A0A3B1KIJ8"/>
<evidence type="ECO:0000313" key="2">
    <source>
        <dbReference type="Ensembl" id="ENSAMXP00000053681.1"/>
    </source>
</evidence>
<proteinExistence type="predicted"/>
<evidence type="ECO:0000313" key="3">
    <source>
        <dbReference type="Proteomes" id="UP000018467"/>
    </source>
</evidence>
<evidence type="ECO:0000256" key="1">
    <source>
        <dbReference type="SAM" id="MobiDB-lite"/>
    </source>
</evidence>
<dbReference type="GeneTree" id="ENSGT00950000183570"/>
<dbReference type="Proteomes" id="UP000018467">
    <property type="component" value="Unassembled WGS sequence"/>
</dbReference>
<reference evidence="2" key="4">
    <citation type="submission" date="2025-09" db="UniProtKB">
        <authorList>
            <consortium name="Ensembl"/>
        </authorList>
    </citation>
    <scope>IDENTIFICATION</scope>
</reference>
<accession>A0A3B1KIJ8</accession>
<reference evidence="3" key="2">
    <citation type="journal article" date="2014" name="Nat. Commun.">
        <title>The cavefish genome reveals candidate genes for eye loss.</title>
        <authorList>
            <person name="McGaugh S.E."/>
            <person name="Gross J.B."/>
            <person name="Aken B."/>
            <person name="Blin M."/>
            <person name="Borowsky R."/>
            <person name="Chalopin D."/>
            <person name="Hinaux H."/>
            <person name="Jeffery W.R."/>
            <person name="Keene A."/>
            <person name="Ma L."/>
            <person name="Minx P."/>
            <person name="Murphy D."/>
            <person name="O'Quin K.E."/>
            <person name="Retaux S."/>
            <person name="Rohner N."/>
            <person name="Searle S.M."/>
            <person name="Stahl B.A."/>
            <person name="Tabin C."/>
            <person name="Volff J.N."/>
            <person name="Yoshizawa M."/>
            <person name="Warren W.C."/>
        </authorList>
    </citation>
    <scope>NUCLEOTIDE SEQUENCE [LARGE SCALE GENOMIC DNA]</scope>
    <source>
        <strain evidence="3">female</strain>
    </source>
</reference>
<reference evidence="2" key="3">
    <citation type="submission" date="2025-08" db="UniProtKB">
        <authorList>
            <consortium name="Ensembl"/>
        </authorList>
    </citation>
    <scope>IDENTIFICATION</scope>
</reference>
<protein>
    <submittedName>
        <fullName evidence="2">Uncharacterized protein</fullName>
    </submittedName>
</protein>
<feature type="compositionally biased region" description="Polar residues" evidence="1">
    <location>
        <begin position="1"/>
        <end position="26"/>
    </location>
</feature>
<sequence length="62" mass="6573">MGDVQLVTSSRISKSSLTMGRSSPNNEAPVFTLPPRNARVCLGGTARLEGKVQVTHSPKCTC</sequence>